<evidence type="ECO:0000313" key="1">
    <source>
        <dbReference type="EMBL" id="GIY32622.1"/>
    </source>
</evidence>
<dbReference type="Proteomes" id="UP001054945">
    <property type="component" value="Unassembled WGS sequence"/>
</dbReference>
<comment type="caution">
    <text evidence="1">The sequence shown here is derived from an EMBL/GenBank/DDBJ whole genome shotgun (WGS) entry which is preliminary data.</text>
</comment>
<keyword evidence="2" id="KW-1185">Reference proteome</keyword>
<dbReference type="AlphaFoldDB" id="A0AAV4SJ77"/>
<name>A0AAV4SJ77_CAEEX</name>
<evidence type="ECO:0000313" key="2">
    <source>
        <dbReference type="Proteomes" id="UP001054945"/>
    </source>
</evidence>
<accession>A0AAV4SJ77</accession>
<gene>
    <name evidence="1" type="ORF">CEXT_518021</name>
</gene>
<sequence>MGWFGRHGASRHHSALANKSFWMQKGEESLVDQSGRVSVFKHSVPTEAADGFAQGLGSHSHIRTIDKRPHAPTLFCGSTRQGLVFRGGTPGVLCAE</sequence>
<dbReference type="EMBL" id="BPLR01009526">
    <property type="protein sequence ID" value="GIY32622.1"/>
    <property type="molecule type" value="Genomic_DNA"/>
</dbReference>
<organism evidence="1 2">
    <name type="scientific">Caerostris extrusa</name>
    <name type="common">Bark spider</name>
    <name type="synonym">Caerostris bankana</name>
    <dbReference type="NCBI Taxonomy" id="172846"/>
    <lineage>
        <taxon>Eukaryota</taxon>
        <taxon>Metazoa</taxon>
        <taxon>Ecdysozoa</taxon>
        <taxon>Arthropoda</taxon>
        <taxon>Chelicerata</taxon>
        <taxon>Arachnida</taxon>
        <taxon>Araneae</taxon>
        <taxon>Araneomorphae</taxon>
        <taxon>Entelegynae</taxon>
        <taxon>Araneoidea</taxon>
        <taxon>Araneidae</taxon>
        <taxon>Caerostris</taxon>
    </lineage>
</organism>
<protein>
    <submittedName>
        <fullName evidence="1">Uncharacterized protein</fullName>
    </submittedName>
</protein>
<reference evidence="1 2" key="1">
    <citation type="submission" date="2021-06" db="EMBL/GenBank/DDBJ databases">
        <title>Caerostris extrusa draft genome.</title>
        <authorList>
            <person name="Kono N."/>
            <person name="Arakawa K."/>
        </authorList>
    </citation>
    <scope>NUCLEOTIDE SEQUENCE [LARGE SCALE GENOMIC DNA]</scope>
</reference>
<proteinExistence type="predicted"/>